<evidence type="ECO:0000313" key="3">
    <source>
        <dbReference type="Proteomes" id="UP000075260"/>
    </source>
</evidence>
<dbReference type="AlphaFoldDB" id="A0A150QC38"/>
<comment type="caution">
    <text evidence="2">The sequence shown here is derived from an EMBL/GenBank/DDBJ whole genome shotgun (WGS) entry which is preliminary data.</text>
</comment>
<organism evidence="2 3">
    <name type="scientific">Sorangium cellulosum</name>
    <name type="common">Polyangium cellulosum</name>
    <dbReference type="NCBI Taxonomy" id="56"/>
    <lineage>
        <taxon>Bacteria</taxon>
        <taxon>Pseudomonadati</taxon>
        <taxon>Myxococcota</taxon>
        <taxon>Polyangia</taxon>
        <taxon>Polyangiales</taxon>
        <taxon>Polyangiaceae</taxon>
        <taxon>Sorangium</taxon>
    </lineage>
</organism>
<evidence type="ECO:0000313" key="2">
    <source>
        <dbReference type="EMBL" id="KYF65188.1"/>
    </source>
</evidence>
<reference evidence="2 3" key="1">
    <citation type="submission" date="2014-02" db="EMBL/GenBank/DDBJ databases">
        <title>The small core and large imbalanced accessory genome model reveals a collaborative survival strategy of Sorangium cellulosum strains in nature.</title>
        <authorList>
            <person name="Han K."/>
            <person name="Peng R."/>
            <person name="Blom J."/>
            <person name="Li Y.-Z."/>
        </authorList>
    </citation>
    <scope>NUCLEOTIDE SEQUENCE [LARGE SCALE GENOMIC DNA]</scope>
    <source>
        <strain evidence="2 3">So0008-312</strain>
    </source>
</reference>
<protein>
    <submittedName>
        <fullName evidence="2">Uncharacterized protein</fullName>
    </submittedName>
</protein>
<sequence>MRAPGVTTPSGATGPSGATASAGAAGTAARRIAAALVALAALHGASGCGRSAEQHEADALLRAIDVLRDAPSEPRAAREALLAELERQPASTPPAVSARDTCARAYRLLLDATAAEARVRALLEAPAGSAGPGTLGDLTDLAAADAKIKESAATMPRCAEALSELRRAARRGM</sequence>
<accession>A0A150QC38</accession>
<gene>
    <name evidence="2" type="ORF">BE15_01525</name>
</gene>
<feature type="region of interest" description="Disordered" evidence="1">
    <location>
        <begin position="1"/>
        <end position="21"/>
    </location>
</feature>
<dbReference type="EMBL" id="JEMA01000851">
    <property type="protein sequence ID" value="KYF65188.1"/>
    <property type="molecule type" value="Genomic_DNA"/>
</dbReference>
<proteinExistence type="predicted"/>
<dbReference type="Proteomes" id="UP000075260">
    <property type="component" value="Unassembled WGS sequence"/>
</dbReference>
<name>A0A150QC38_SORCE</name>
<evidence type="ECO:0000256" key="1">
    <source>
        <dbReference type="SAM" id="MobiDB-lite"/>
    </source>
</evidence>